<gene>
    <name evidence="2" type="ORF">ADICEAN_03847</name>
</gene>
<dbReference type="InterPro" id="IPR018490">
    <property type="entry name" value="cNMP-bd_dom_sf"/>
</dbReference>
<organism evidence="2 3">
    <name type="scientific">Cesiribacter andamanensis AMV16</name>
    <dbReference type="NCBI Taxonomy" id="1279009"/>
    <lineage>
        <taxon>Bacteria</taxon>
        <taxon>Pseudomonadati</taxon>
        <taxon>Bacteroidota</taxon>
        <taxon>Cytophagia</taxon>
        <taxon>Cytophagales</taxon>
        <taxon>Cesiribacteraceae</taxon>
        <taxon>Cesiribacter</taxon>
    </lineage>
</organism>
<dbReference type="PATRIC" id="fig|1279009.4.peg.3894"/>
<dbReference type="Gene3D" id="2.60.120.10">
    <property type="entry name" value="Jelly Rolls"/>
    <property type="match status" value="1"/>
</dbReference>
<proteinExistence type="predicted"/>
<dbReference type="PROSITE" id="PS50042">
    <property type="entry name" value="CNMP_BINDING_3"/>
    <property type="match status" value="1"/>
</dbReference>
<accession>M7NGS7</accession>
<sequence length="193" mass="21909">MIPEAFASYLRSFLPLSDEQLQLLAPLISPRQAEKGKILLRVGEICTYTCFVVQGCLRSYVIDEGGKEHIIQFAPENWWISEQVSLLKKEPALYFIDALEDTSYLALDPQFFPEFGRLVPGAADFSAKLQLNRLHSFQKRLVSHLSASGEQRYLSFIRTYPSLALRLPQKMIAAYLGITPESLSRIRKSLALQ</sequence>
<reference evidence="2 3" key="1">
    <citation type="journal article" date="2013" name="Genome Announc.">
        <title>Draft Genome Sequence of Cesiribacter andamanensis Strain AMV16T, Isolated from a Soil Sample from a Mud Volcano in the Andaman Islands, India.</title>
        <authorList>
            <person name="Shivaji S."/>
            <person name="Ara S."/>
            <person name="Begum Z."/>
            <person name="Srinivas T.N."/>
            <person name="Singh A."/>
            <person name="Kumar Pinnaka A."/>
        </authorList>
    </citation>
    <scope>NUCLEOTIDE SEQUENCE [LARGE SCALE GENOMIC DNA]</scope>
    <source>
        <strain evidence="2 3">AMV16</strain>
    </source>
</reference>
<evidence type="ECO:0000259" key="1">
    <source>
        <dbReference type="PROSITE" id="PS50042"/>
    </source>
</evidence>
<dbReference type="InterPro" id="IPR000595">
    <property type="entry name" value="cNMP-bd_dom"/>
</dbReference>
<dbReference type="eggNOG" id="COG0664">
    <property type="taxonomic scope" value="Bacteria"/>
</dbReference>
<dbReference type="Proteomes" id="UP000011910">
    <property type="component" value="Unassembled WGS sequence"/>
</dbReference>
<dbReference type="SUPFAM" id="SSF51206">
    <property type="entry name" value="cAMP-binding domain-like"/>
    <property type="match status" value="1"/>
</dbReference>
<keyword evidence="3" id="KW-1185">Reference proteome</keyword>
<dbReference type="RefSeq" id="WP_009197226.1">
    <property type="nucleotide sequence ID" value="NZ_AODQ01000153.1"/>
</dbReference>
<dbReference type="STRING" id="1279009.ADICEAN_03847"/>
<evidence type="ECO:0000313" key="2">
    <source>
        <dbReference type="EMBL" id="EMR01035.1"/>
    </source>
</evidence>
<name>M7NGS7_9BACT</name>
<dbReference type="SMART" id="SM00100">
    <property type="entry name" value="cNMP"/>
    <property type="match status" value="1"/>
</dbReference>
<dbReference type="OrthoDB" id="1933280at2"/>
<feature type="domain" description="Cyclic nucleotide-binding" evidence="1">
    <location>
        <begin position="12"/>
        <end position="112"/>
    </location>
</feature>
<dbReference type="AlphaFoldDB" id="M7NGS7"/>
<dbReference type="CDD" id="cd00038">
    <property type="entry name" value="CAP_ED"/>
    <property type="match status" value="1"/>
</dbReference>
<evidence type="ECO:0000313" key="3">
    <source>
        <dbReference type="Proteomes" id="UP000011910"/>
    </source>
</evidence>
<dbReference type="EMBL" id="AODQ01000153">
    <property type="protein sequence ID" value="EMR01035.1"/>
    <property type="molecule type" value="Genomic_DNA"/>
</dbReference>
<dbReference type="InterPro" id="IPR014710">
    <property type="entry name" value="RmlC-like_jellyroll"/>
</dbReference>
<dbReference type="Pfam" id="PF00027">
    <property type="entry name" value="cNMP_binding"/>
    <property type="match status" value="1"/>
</dbReference>
<comment type="caution">
    <text evidence="2">The sequence shown here is derived from an EMBL/GenBank/DDBJ whole genome shotgun (WGS) entry which is preliminary data.</text>
</comment>
<protein>
    <submittedName>
        <fullName evidence="2">Cyclic nucleotide-binding domain protein</fullName>
    </submittedName>
</protein>